<keyword evidence="2" id="KW-0812">Transmembrane</keyword>
<evidence type="ECO:0000313" key="3">
    <source>
        <dbReference type="EMBL" id="PMD43665.1"/>
    </source>
</evidence>
<feature type="compositionally biased region" description="Basic and acidic residues" evidence="1">
    <location>
        <begin position="105"/>
        <end position="114"/>
    </location>
</feature>
<proteinExistence type="predicted"/>
<reference evidence="3 4" key="1">
    <citation type="submission" date="2016-04" db="EMBL/GenBank/DDBJ databases">
        <title>A degradative enzymes factory behind the ericoid mycorrhizal symbiosis.</title>
        <authorList>
            <consortium name="DOE Joint Genome Institute"/>
            <person name="Martino E."/>
            <person name="Morin E."/>
            <person name="Grelet G."/>
            <person name="Kuo A."/>
            <person name="Kohler A."/>
            <person name="Daghino S."/>
            <person name="Barry K."/>
            <person name="Choi C."/>
            <person name="Cichocki N."/>
            <person name="Clum A."/>
            <person name="Copeland A."/>
            <person name="Hainaut M."/>
            <person name="Haridas S."/>
            <person name="Labutti K."/>
            <person name="Lindquist E."/>
            <person name="Lipzen A."/>
            <person name="Khouja H.-R."/>
            <person name="Murat C."/>
            <person name="Ohm R."/>
            <person name="Olson A."/>
            <person name="Spatafora J."/>
            <person name="Veneault-Fourrey C."/>
            <person name="Henrissat B."/>
            <person name="Grigoriev I."/>
            <person name="Martin F."/>
            <person name="Perotto S."/>
        </authorList>
    </citation>
    <scope>NUCLEOTIDE SEQUENCE [LARGE SCALE GENOMIC DNA]</scope>
    <source>
        <strain evidence="3 4">F</strain>
    </source>
</reference>
<evidence type="ECO:0000256" key="1">
    <source>
        <dbReference type="SAM" id="MobiDB-lite"/>
    </source>
</evidence>
<organism evidence="3 4">
    <name type="scientific">Hyaloscypha variabilis (strain UAMH 11265 / GT02V1 / F)</name>
    <name type="common">Meliniomyces variabilis</name>
    <dbReference type="NCBI Taxonomy" id="1149755"/>
    <lineage>
        <taxon>Eukaryota</taxon>
        <taxon>Fungi</taxon>
        <taxon>Dikarya</taxon>
        <taxon>Ascomycota</taxon>
        <taxon>Pezizomycotina</taxon>
        <taxon>Leotiomycetes</taxon>
        <taxon>Helotiales</taxon>
        <taxon>Hyaloscyphaceae</taxon>
        <taxon>Hyaloscypha</taxon>
        <taxon>Hyaloscypha variabilis</taxon>
    </lineage>
</organism>
<dbReference type="AlphaFoldDB" id="A0A2J6RYU1"/>
<protein>
    <submittedName>
        <fullName evidence="3">Uncharacterized protein</fullName>
    </submittedName>
</protein>
<feature type="compositionally biased region" description="Polar residues" evidence="1">
    <location>
        <begin position="116"/>
        <end position="130"/>
    </location>
</feature>
<feature type="region of interest" description="Disordered" evidence="1">
    <location>
        <begin position="91"/>
        <end position="130"/>
    </location>
</feature>
<dbReference type="OrthoDB" id="526941at2759"/>
<accession>A0A2J6RYU1</accession>
<gene>
    <name evidence="3" type="ORF">L207DRAFT_510170</name>
</gene>
<dbReference type="STRING" id="1149755.A0A2J6RYU1"/>
<evidence type="ECO:0000313" key="4">
    <source>
        <dbReference type="Proteomes" id="UP000235786"/>
    </source>
</evidence>
<keyword evidence="2" id="KW-1133">Transmembrane helix</keyword>
<feature type="compositionally biased region" description="Polar residues" evidence="1">
    <location>
        <begin position="95"/>
        <end position="104"/>
    </location>
</feature>
<evidence type="ECO:0000256" key="2">
    <source>
        <dbReference type="SAM" id="Phobius"/>
    </source>
</evidence>
<dbReference type="EMBL" id="KZ613942">
    <property type="protein sequence ID" value="PMD43665.1"/>
    <property type="molecule type" value="Genomic_DNA"/>
</dbReference>
<feature type="transmembrane region" description="Helical" evidence="2">
    <location>
        <begin position="20"/>
        <end position="38"/>
    </location>
</feature>
<sequence>MGVMQRSLGPIAGGVTPLKTPFIAALIALCLIWSIMSLDISRVRLTVEPVYTGVVNSVQQVEDEAIRIALESIQGGSVSSDQEADPVIVEVPVENPTSTPNTVEQPKESNEAGKKTPSSEAEPATTQENTANQLDQTSTELPQDAASNITTISPLPLVLYAYSESETARPNLEFFIRHALNSAADFVFILNGATDAINIIPKLPNIRIVQRDNDCYDLGAYAAVLQKDDLWKGYGKFIMLNASLRGPFMPYWSDACWMDMYLRKLTEEVKLVGMTANCWPTFHVQSMIWATDSIGLSTLLFPPQHALQYLSEHPVRLPPARNREHLPSTSPALLPSPLLTTRSISTIAGNQPGPADHHDHLDPEAYRYLPSIHQAPGINQCFHTWDSAVAAEVSSTALIKAAGYKVDVLMAAFHGIKELERGESCDENGDVLFEGGYFGGDISVWETGWWKTNREFGEEELERQTRWVGSRGYSSSDFCRA</sequence>
<dbReference type="Proteomes" id="UP000235786">
    <property type="component" value="Unassembled WGS sequence"/>
</dbReference>
<name>A0A2J6RYU1_HYAVF</name>
<keyword evidence="4" id="KW-1185">Reference proteome</keyword>
<keyword evidence="2" id="KW-0472">Membrane</keyword>